<evidence type="ECO:0008006" key="4">
    <source>
        <dbReference type="Google" id="ProtNLM"/>
    </source>
</evidence>
<organism evidence="2 3">
    <name type="scientific">Cirrhinus molitorella</name>
    <name type="common">mud carp</name>
    <dbReference type="NCBI Taxonomy" id="172907"/>
    <lineage>
        <taxon>Eukaryota</taxon>
        <taxon>Metazoa</taxon>
        <taxon>Chordata</taxon>
        <taxon>Craniata</taxon>
        <taxon>Vertebrata</taxon>
        <taxon>Euteleostomi</taxon>
        <taxon>Actinopterygii</taxon>
        <taxon>Neopterygii</taxon>
        <taxon>Teleostei</taxon>
        <taxon>Ostariophysi</taxon>
        <taxon>Cypriniformes</taxon>
        <taxon>Cyprinidae</taxon>
        <taxon>Labeoninae</taxon>
        <taxon>Labeonini</taxon>
        <taxon>Cirrhinus</taxon>
    </lineage>
</organism>
<name>A0ABR3M0R9_9TELE</name>
<keyword evidence="3" id="KW-1185">Reference proteome</keyword>
<dbReference type="Proteomes" id="UP001558613">
    <property type="component" value="Unassembled WGS sequence"/>
</dbReference>
<evidence type="ECO:0000313" key="3">
    <source>
        <dbReference type="Proteomes" id="UP001558613"/>
    </source>
</evidence>
<sequence length="480" mass="54990">MNKTQDTDNHVKNETFIRRLPMAFQTKIFLTHSQCAQLPLCRARARCLSVHFTLTQITTNILLKPIPEGEQNFGQVFRTANRQPTRQMPNPLERVVAQKKEAIEAVMEMFERGAEVLASAVGELCPLFEASAPVLRLVLDNVESKEVTYVKDQFLVVRSKLDVLSSQIEDINSEIKKGRLDSQFFSVEENICNQFRKYIDILEAKPEYKEVRKRLFLQHFPKTGGEKNLYMLYDAVMGNSIFGEPILDVVEQYEARNRRVLEDFCVRLKELLCLGIISLLGYCFLTQGEESEQEKIQEWSTKIQEIETKMKEAIEKCVDSFPEQAELDIKRIVKEKEDGNLQETAGELLDFLVRKYDWVSWSIRVVSNLGKIRNLRAGQNFQCVAGQNCFEVSEGNDTNLVVSFSSNPQPVPNESVKQIMEGPARKGDAKAVVELLENQLAGFLVHAISRHKDSFALSSFPEECHYWEKHKNVNVCVHSE</sequence>
<protein>
    <recommendedName>
        <fullName evidence="4">Rapunzel 4</fullName>
    </recommendedName>
</protein>
<dbReference type="PANTHER" id="PTHR40472:SF11">
    <property type="entry name" value="RAPUNZEL 3-RELATED"/>
    <property type="match status" value="1"/>
</dbReference>
<dbReference type="EMBL" id="JAYMGO010000016">
    <property type="protein sequence ID" value="KAL1258711.1"/>
    <property type="molecule type" value="Genomic_DNA"/>
</dbReference>
<feature type="coiled-coil region" evidence="1">
    <location>
        <begin position="289"/>
        <end position="316"/>
    </location>
</feature>
<keyword evidence="1" id="KW-0175">Coiled coil</keyword>
<dbReference type="InterPro" id="IPR039051">
    <property type="entry name" value="SE-CTX-like"/>
</dbReference>
<dbReference type="PANTHER" id="PTHR40472">
    <property type="entry name" value="RICIN B-TYPE LECTIN DOMAIN-CONTAINING PROTEIN"/>
    <property type="match status" value="1"/>
</dbReference>
<accession>A0ABR3M0R9</accession>
<gene>
    <name evidence="2" type="ORF">QQF64_009288</name>
</gene>
<evidence type="ECO:0000256" key="1">
    <source>
        <dbReference type="SAM" id="Coils"/>
    </source>
</evidence>
<proteinExistence type="predicted"/>
<reference evidence="2 3" key="1">
    <citation type="submission" date="2023-09" db="EMBL/GenBank/DDBJ databases">
        <authorList>
            <person name="Wang M."/>
        </authorList>
    </citation>
    <scope>NUCLEOTIDE SEQUENCE [LARGE SCALE GENOMIC DNA]</scope>
    <source>
        <strain evidence="2">GT-2023</strain>
        <tissue evidence="2">Liver</tissue>
    </source>
</reference>
<comment type="caution">
    <text evidence="2">The sequence shown here is derived from an EMBL/GenBank/DDBJ whole genome shotgun (WGS) entry which is preliminary data.</text>
</comment>
<evidence type="ECO:0000313" key="2">
    <source>
        <dbReference type="EMBL" id="KAL1258711.1"/>
    </source>
</evidence>